<protein>
    <submittedName>
        <fullName evidence="1">AmmeMemoRadiSam system protein B</fullName>
    </submittedName>
</protein>
<dbReference type="EMBL" id="MWQY01000017">
    <property type="protein sequence ID" value="ORC33879.1"/>
    <property type="molecule type" value="Genomic_DNA"/>
</dbReference>
<dbReference type="OrthoDB" id="9785549at2"/>
<keyword evidence="2" id="KW-1185">Reference proteome</keyword>
<dbReference type="Gene3D" id="3.40.830.10">
    <property type="entry name" value="LigB-like"/>
    <property type="match status" value="1"/>
</dbReference>
<dbReference type="Proteomes" id="UP000192343">
    <property type="component" value="Unassembled WGS sequence"/>
</dbReference>
<accession>A0A1Y1RV81</accession>
<dbReference type="RefSeq" id="WP_083051900.1">
    <property type="nucleotide sequence ID" value="NZ_MWQY01000017.1"/>
</dbReference>
<evidence type="ECO:0000313" key="2">
    <source>
        <dbReference type="Proteomes" id="UP000192343"/>
    </source>
</evidence>
<dbReference type="STRING" id="1963862.B4O97_14540"/>
<proteinExistence type="predicted"/>
<dbReference type="AlphaFoldDB" id="A0A1Y1RV81"/>
<dbReference type="NCBIfam" id="TIGR04336">
    <property type="entry name" value="AmmeMemoSam_B"/>
    <property type="match status" value="1"/>
</dbReference>
<dbReference type="InterPro" id="IPR002737">
    <property type="entry name" value="MEMO1_fam"/>
</dbReference>
<dbReference type="Pfam" id="PF01875">
    <property type="entry name" value="Memo"/>
    <property type="match status" value="1"/>
</dbReference>
<reference evidence="1 2" key="1">
    <citation type="submission" date="2017-03" db="EMBL/GenBank/DDBJ databases">
        <title>Draft Genome sequence of Marispirochaeta sp. strain JC444.</title>
        <authorList>
            <person name="Shivani Y."/>
            <person name="Subhash Y."/>
            <person name="Sasikala C."/>
            <person name="Ramana C."/>
        </authorList>
    </citation>
    <scope>NUCLEOTIDE SEQUENCE [LARGE SCALE GENOMIC DNA]</scope>
    <source>
        <strain evidence="1 2">JC444</strain>
    </source>
</reference>
<evidence type="ECO:0000313" key="1">
    <source>
        <dbReference type="EMBL" id="ORC33879.1"/>
    </source>
</evidence>
<organism evidence="1 2">
    <name type="scientific">Marispirochaeta aestuarii</name>
    <dbReference type="NCBI Taxonomy" id="1963862"/>
    <lineage>
        <taxon>Bacteria</taxon>
        <taxon>Pseudomonadati</taxon>
        <taxon>Spirochaetota</taxon>
        <taxon>Spirochaetia</taxon>
        <taxon>Spirochaetales</taxon>
        <taxon>Spirochaetaceae</taxon>
        <taxon>Marispirochaeta</taxon>
    </lineage>
</organism>
<sequence length="248" mass="27147">MMDYPLSAAEDGIRPLLSDGHFFPRDRTDFSALMTERRAALPPAEPVRAAAAMVPHGGLDYAGSGLAWALQQLPLSSVKAVVIMALVHREEEESIWLPDYSGFHTPFGVLPVPREKLDELAGMGSAFRPGRIPFEEEPCFDLILSALGNLGFSGRVLPVLFGSENESLLDPGLKLLENLGGDYFPMVSANFPEDHENGTIHGERGRILLKLLNMHFHASPGRWYHGEGPQYSAALWLESPGTGVEKTE</sequence>
<gene>
    <name evidence="1" type="ORF">B4O97_14540</name>
</gene>
<comment type="caution">
    <text evidence="1">The sequence shown here is derived from an EMBL/GenBank/DDBJ whole genome shotgun (WGS) entry which is preliminary data.</text>
</comment>
<name>A0A1Y1RV81_9SPIO</name>